<dbReference type="PANTHER" id="PTHR47274">
    <property type="entry name" value="BTB/POZ DOMAIN CONTAINING PROTEIN, EXPRESSED-RELATED"/>
    <property type="match status" value="1"/>
</dbReference>
<dbReference type="InterPro" id="IPR000210">
    <property type="entry name" value="BTB/POZ_dom"/>
</dbReference>
<evidence type="ECO:0000259" key="4">
    <source>
        <dbReference type="PROSITE" id="PS50097"/>
    </source>
</evidence>
<evidence type="ECO:0000313" key="6">
    <source>
        <dbReference type="Proteomes" id="UP000078284"/>
    </source>
</evidence>
<comment type="pathway">
    <text evidence="2">Protein modification; protein ubiquitination.</text>
</comment>
<dbReference type="AlphaFoldDB" id="A0A178VXH9"/>
<dbReference type="CDD" id="cd18186">
    <property type="entry name" value="BTB_POZ_ZBTB_KLHL-like"/>
    <property type="match status" value="2"/>
</dbReference>
<comment type="function">
    <text evidence="1">May act as a substrate-specific adapter of an E3 ubiquitin-protein ligase complex (CUL3-RBX1-BTB) which mediates the ubiquitination and subsequent proteasomal degradation of target proteins.</text>
</comment>
<feature type="domain" description="BTB" evidence="4">
    <location>
        <begin position="165"/>
        <end position="239"/>
    </location>
</feature>
<evidence type="ECO:0000256" key="3">
    <source>
        <dbReference type="ARBA" id="ARBA00022786"/>
    </source>
</evidence>
<dbReference type="Gene3D" id="3.30.710.10">
    <property type="entry name" value="Potassium Channel Kv1.1, Chain A"/>
    <property type="match status" value="2"/>
</dbReference>
<dbReference type="Proteomes" id="UP000078284">
    <property type="component" value="Chromosome 2"/>
</dbReference>
<dbReference type="SUPFAM" id="SSF54695">
    <property type="entry name" value="POZ domain"/>
    <property type="match status" value="2"/>
</dbReference>
<accession>A0A178VXH9</accession>
<name>A0A178VXH9_ARATH</name>
<evidence type="ECO:0000313" key="5">
    <source>
        <dbReference type="EMBL" id="OAP09955.1"/>
    </source>
</evidence>
<dbReference type="PANTHER" id="PTHR47274:SF3">
    <property type="entry name" value="BTB DOMAIN-CONTAINING PROTEIN"/>
    <property type="match status" value="1"/>
</dbReference>
<keyword evidence="3" id="KW-0833">Ubl conjugation pathway</keyword>
<comment type="caution">
    <text evidence="5">The sequence shown here is derived from an EMBL/GenBank/DDBJ whole genome shotgun (WGS) entry which is preliminary data.</text>
</comment>
<dbReference type="ExpressionAtlas" id="A0A178VXH9">
    <property type="expression patterns" value="baseline and differential"/>
</dbReference>
<dbReference type="Pfam" id="PF00651">
    <property type="entry name" value="BTB"/>
    <property type="match status" value="2"/>
</dbReference>
<dbReference type="InterPro" id="IPR011333">
    <property type="entry name" value="SKP1/BTB/POZ_sf"/>
</dbReference>
<sequence>MATETNKELFVGGFAKILKEQRQVDVRLKAGDSGDEGASTSAHKLVLSARSEVFKKMLESDEIKASAQLETITLCEMKHEELEAFIEFIYSDGSMLSAKEKQHVRYPKPNGPRLAHCVRPEGGKSSSWRPHSPILNCLRWSLKKMANKIEFIDSFAKYWKEKVGVDVLLKAGDQTDPIPAHKIILAASSEVLKQMIDSTSSATADKYKIPYLQELCSNQLIASMNSSNAFNVLELADIL</sequence>
<dbReference type="UniPathway" id="UPA00143"/>
<feature type="domain" description="BTB" evidence="4">
    <location>
        <begin position="24"/>
        <end position="98"/>
    </location>
</feature>
<evidence type="ECO:0000256" key="1">
    <source>
        <dbReference type="ARBA" id="ARBA00002668"/>
    </source>
</evidence>
<dbReference type="PROSITE" id="PS50097">
    <property type="entry name" value="BTB"/>
    <property type="match status" value="2"/>
</dbReference>
<dbReference type="InterPro" id="IPR044784">
    <property type="entry name" value="At1g01640-like"/>
</dbReference>
<dbReference type="SMART" id="SM00225">
    <property type="entry name" value="BTB"/>
    <property type="match status" value="1"/>
</dbReference>
<organism evidence="5 6">
    <name type="scientific">Arabidopsis thaliana</name>
    <name type="common">Mouse-ear cress</name>
    <dbReference type="NCBI Taxonomy" id="3702"/>
    <lineage>
        <taxon>Eukaryota</taxon>
        <taxon>Viridiplantae</taxon>
        <taxon>Streptophyta</taxon>
        <taxon>Embryophyta</taxon>
        <taxon>Tracheophyta</taxon>
        <taxon>Spermatophyta</taxon>
        <taxon>Magnoliopsida</taxon>
        <taxon>eudicotyledons</taxon>
        <taxon>Gunneridae</taxon>
        <taxon>Pentapetalae</taxon>
        <taxon>rosids</taxon>
        <taxon>malvids</taxon>
        <taxon>Brassicales</taxon>
        <taxon>Brassicaceae</taxon>
        <taxon>Camelineae</taxon>
        <taxon>Arabidopsis</taxon>
    </lineage>
</organism>
<gene>
    <name evidence="5" type="ordered locus">AXX17_At2g37530</name>
</gene>
<proteinExistence type="predicted"/>
<dbReference type="EMBL" id="LUHQ01000002">
    <property type="protein sequence ID" value="OAP09955.1"/>
    <property type="molecule type" value="Genomic_DNA"/>
</dbReference>
<evidence type="ECO:0000256" key="2">
    <source>
        <dbReference type="ARBA" id="ARBA00004906"/>
    </source>
</evidence>
<dbReference type="GO" id="GO:0016567">
    <property type="term" value="P:protein ubiquitination"/>
    <property type="evidence" value="ECO:0007669"/>
    <property type="project" value="UniProtKB-UniPathway"/>
</dbReference>
<reference evidence="6" key="1">
    <citation type="journal article" date="2016" name="Proc. Natl. Acad. Sci. U.S.A.">
        <title>Chromosome-level assembly of Arabidopsis thaliana Ler reveals the extent of translocation and inversion polymorphisms.</title>
        <authorList>
            <person name="Zapata L."/>
            <person name="Ding J."/>
            <person name="Willing E.M."/>
            <person name="Hartwig B."/>
            <person name="Bezdan D."/>
            <person name="Jiao W.B."/>
            <person name="Patel V."/>
            <person name="Velikkakam James G."/>
            <person name="Koornneef M."/>
            <person name="Ossowski S."/>
            <person name="Schneeberger K."/>
        </authorList>
    </citation>
    <scope>NUCLEOTIDE SEQUENCE [LARGE SCALE GENOMIC DNA]</scope>
    <source>
        <strain evidence="6">cv. Landsberg erecta</strain>
    </source>
</reference>
<protein>
    <recommendedName>
        <fullName evidence="4">BTB domain-containing protein</fullName>
    </recommendedName>
</protein>